<dbReference type="GO" id="GO:0016020">
    <property type="term" value="C:membrane"/>
    <property type="evidence" value="ECO:0007669"/>
    <property type="project" value="UniProtKB-SubCell"/>
</dbReference>
<dbReference type="InParanoid" id="A0A401GTT8"/>
<keyword evidence="7" id="KW-0560">Oxidoreductase</keyword>
<keyword evidence="2 5" id="KW-0812">Transmembrane</keyword>
<evidence type="ECO:0000256" key="5">
    <source>
        <dbReference type="SAM" id="Phobius"/>
    </source>
</evidence>
<dbReference type="PANTHER" id="PTHR11863">
    <property type="entry name" value="STEROL DESATURASE"/>
    <property type="match status" value="1"/>
</dbReference>
<dbReference type="Proteomes" id="UP000287166">
    <property type="component" value="Unassembled WGS sequence"/>
</dbReference>
<dbReference type="EMBL" id="BFAD01000008">
    <property type="protein sequence ID" value="GBE85593.1"/>
    <property type="molecule type" value="Genomic_DNA"/>
</dbReference>
<evidence type="ECO:0000256" key="3">
    <source>
        <dbReference type="ARBA" id="ARBA00022989"/>
    </source>
</evidence>
<evidence type="ECO:0000259" key="6">
    <source>
        <dbReference type="Pfam" id="PF04116"/>
    </source>
</evidence>
<organism evidence="7 8">
    <name type="scientific">Sparassis crispa</name>
    <dbReference type="NCBI Taxonomy" id="139825"/>
    <lineage>
        <taxon>Eukaryota</taxon>
        <taxon>Fungi</taxon>
        <taxon>Dikarya</taxon>
        <taxon>Basidiomycota</taxon>
        <taxon>Agaricomycotina</taxon>
        <taxon>Agaricomycetes</taxon>
        <taxon>Polyporales</taxon>
        <taxon>Sparassidaceae</taxon>
        <taxon>Sparassis</taxon>
    </lineage>
</organism>
<comment type="subcellular location">
    <subcellularLocation>
        <location evidence="1">Membrane</location>
    </subcellularLocation>
</comment>
<dbReference type="RefSeq" id="XP_027616506.1">
    <property type="nucleotide sequence ID" value="XM_027760705.1"/>
</dbReference>
<feature type="domain" description="Fatty acid hydroxylase" evidence="6">
    <location>
        <begin position="136"/>
        <end position="273"/>
    </location>
</feature>
<name>A0A401GTT8_9APHY</name>
<feature type="transmembrane region" description="Helical" evidence="5">
    <location>
        <begin position="31"/>
        <end position="51"/>
    </location>
</feature>
<dbReference type="GO" id="GO:0004497">
    <property type="term" value="F:monooxygenase activity"/>
    <property type="evidence" value="ECO:0007669"/>
    <property type="project" value="UniProtKB-KW"/>
</dbReference>
<dbReference type="GO" id="GO:0008610">
    <property type="term" value="P:lipid biosynthetic process"/>
    <property type="evidence" value="ECO:0007669"/>
    <property type="project" value="InterPro"/>
</dbReference>
<dbReference type="AlphaFoldDB" id="A0A401GTT8"/>
<comment type="caution">
    <text evidence="7">The sequence shown here is derived from an EMBL/GenBank/DDBJ whole genome shotgun (WGS) entry which is preliminary data.</text>
</comment>
<evidence type="ECO:0000256" key="1">
    <source>
        <dbReference type="ARBA" id="ARBA00004370"/>
    </source>
</evidence>
<dbReference type="GO" id="GO:0005506">
    <property type="term" value="F:iron ion binding"/>
    <property type="evidence" value="ECO:0007669"/>
    <property type="project" value="InterPro"/>
</dbReference>
<protein>
    <submittedName>
        <fullName evidence="7">Methylsterol monooxygenase</fullName>
    </submittedName>
</protein>
<gene>
    <name evidence="7" type="ORF">SCP_0801110</name>
</gene>
<dbReference type="Pfam" id="PF04116">
    <property type="entry name" value="FA_hydroxylase"/>
    <property type="match status" value="1"/>
</dbReference>
<dbReference type="STRING" id="139825.A0A401GTT8"/>
<dbReference type="FunCoup" id="A0A401GTT8">
    <property type="interactions" value="133"/>
</dbReference>
<proteinExistence type="predicted"/>
<dbReference type="OrthoDB" id="1658724at2759"/>
<sequence length="330" mass="38609">MNSTAPSYTSAEVLYASTDFSKLNWLETQWAAWYLWIGNPVIATGLMSFLLHEIVYFGRCLPWIFIDATPYFQKWKLQPDRIPTAQEQWDCTKQVLYSHFMVELPVIWLFHPVAEMFGMSTWQVPFPSWQIMVPQVALFFVFEDMFHFFAHQALHWGPLYKHIHKIHHKYPSPFGLAAEYAHPAEVMILGAGTILGPLGYCYIKRDLHIFAVYVWITLRLFQAVDAHSGYDFPWSLQHILPFWAGAEHHDFHHMAFTNNFATSFRWCDRLFGTDIKYLEHRRRMNELKKSGLSREQFAAAEKKMLEQVEAEGVVEAAKVEAYRYGSKKVA</sequence>
<evidence type="ECO:0000313" key="8">
    <source>
        <dbReference type="Proteomes" id="UP000287166"/>
    </source>
</evidence>
<keyword evidence="7" id="KW-0503">Monooxygenase</keyword>
<accession>A0A401GTT8</accession>
<dbReference type="InterPro" id="IPR006694">
    <property type="entry name" value="Fatty_acid_hydroxylase"/>
</dbReference>
<dbReference type="InterPro" id="IPR050307">
    <property type="entry name" value="Sterol_Desaturase_Related"/>
</dbReference>
<reference evidence="7 8" key="1">
    <citation type="journal article" date="2018" name="Sci. Rep.">
        <title>Genome sequence of the cauliflower mushroom Sparassis crispa (Hanabiratake) and its association with beneficial usage.</title>
        <authorList>
            <person name="Kiyama R."/>
            <person name="Furutani Y."/>
            <person name="Kawaguchi K."/>
            <person name="Nakanishi T."/>
        </authorList>
    </citation>
    <scope>NUCLEOTIDE SEQUENCE [LARGE SCALE GENOMIC DNA]</scope>
</reference>
<evidence type="ECO:0000313" key="7">
    <source>
        <dbReference type="EMBL" id="GBE85593.1"/>
    </source>
</evidence>
<keyword evidence="8" id="KW-1185">Reference proteome</keyword>
<keyword evidence="4 5" id="KW-0472">Membrane</keyword>
<evidence type="ECO:0000256" key="4">
    <source>
        <dbReference type="ARBA" id="ARBA00023136"/>
    </source>
</evidence>
<dbReference type="GeneID" id="38782510"/>
<evidence type="ECO:0000256" key="2">
    <source>
        <dbReference type="ARBA" id="ARBA00022692"/>
    </source>
</evidence>
<keyword evidence="3 5" id="KW-1133">Transmembrane helix</keyword>